<evidence type="ECO:0000313" key="3">
    <source>
        <dbReference type="EMBL" id="MBO0334920.1"/>
    </source>
</evidence>
<dbReference type="CDD" id="cd07302">
    <property type="entry name" value="CHD"/>
    <property type="match status" value="1"/>
</dbReference>
<dbReference type="InterPro" id="IPR029787">
    <property type="entry name" value="Nucleotide_cyclase"/>
</dbReference>
<dbReference type="PANTHER" id="PTHR43081">
    <property type="entry name" value="ADENYLATE CYCLASE, TERMINAL-DIFFERENTIATION SPECIFIC-RELATED"/>
    <property type="match status" value="1"/>
</dbReference>
<dbReference type="InterPro" id="IPR001054">
    <property type="entry name" value="A/G_cyclase"/>
</dbReference>
<reference evidence="3 4" key="1">
    <citation type="submission" date="2021-03" db="EMBL/GenBank/DDBJ databases">
        <title>Sneathiella sp. CAU 1612 isolated from Kang Won-do.</title>
        <authorList>
            <person name="Kim W."/>
        </authorList>
    </citation>
    <scope>NUCLEOTIDE SEQUENCE [LARGE SCALE GENOMIC DNA]</scope>
    <source>
        <strain evidence="3 4">CAU 1612</strain>
    </source>
</reference>
<dbReference type="InterPro" id="IPR050697">
    <property type="entry name" value="Adenylyl/Guanylyl_Cyclase_3/4"/>
</dbReference>
<feature type="transmembrane region" description="Helical" evidence="1">
    <location>
        <begin position="6"/>
        <end position="28"/>
    </location>
</feature>
<dbReference type="PROSITE" id="PS50125">
    <property type="entry name" value="GUANYLATE_CYCLASE_2"/>
    <property type="match status" value="1"/>
</dbReference>
<dbReference type="Gene3D" id="1.25.40.10">
    <property type="entry name" value="Tetratricopeptide repeat domain"/>
    <property type="match status" value="1"/>
</dbReference>
<dbReference type="InterPro" id="IPR011990">
    <property type="entry name" value="TPR-like_helical_dom_sf"/>
</dbReference>
<dbReference type="Gene3D" id="3.40.50.10070">
    <property type="entry name" value="TolB, N-terminal domain"/>
    <property type="match status" value="1"/>
</dbReference>
<accession>A0ABS3F8R6</accession>
<dbReference type="RefSeq" id="WP_207047236.1">
    <property type="nucleotide sequence ID" value="NZ_JAFLNC010000005.1"/>
</dbReference>
<dbReference type="SUPFAM" id="SSF55073">
    <property type="entry name" value="Nucleotide cyclase"/>
    <property type="match status" value="1"/>
</dbReference>
<dbReference type="Pfam" id="PF00211">
    <property type="entry name" value="Guanylate_cyc"/>
    <property type="match status" value="1"/>
</dbReference>
<dbReference type="Gene3D" id="3.30.70.1230">
    <property type="entry name" value="Nucleotide cyclase"/>
    <property type="match status" value="1"/>
</dbReference>
<evidence type="ECO:0000313" key="4">
    <source>
        <dbReference type="Proteomes" id="UP000664761"/>
    </source>
</evidence>
<organism evidence="3 4">
    <name type="scientific">Sneathiella sedimenti</name>
    <dbReference type="NCBI Taxonomy" id="2816034"/>
    <lineage>
        <taxon>Bacteria</taxon>
        <taxon>Pseudomonadati</taxon>
        <taxon>Pseudomonadota</taxon>
        <taxon>Alphaproteobacteria</taxon>
        <taxon>Sneathiellales</taxon>
        <taxon>Sneathiellaceae</taxon>
        <taxon>Sneathiella</taxon>
    </lineage>
</organism>
<feature type="transmembrane region" description="Helical" evidence="1">
    <location>
        <begin position="40"/>
        <end position="57"/>
    </location>
</feature>
<keyword evidence="4" id="KW-1185">Reference proteome</keyword>
<evidence type="ECO:0000259" key="2">
    <source>
        <dbReference type="PROSITE" id="PS50125"/>
    </source>
</evidence>
<feature type="domain" description="Guanylate cyclase" evidence="2">
    <location>
        <begin position="42"/>
        <end position="158"/>
    </location>
</feature>
<dbReference type="SMART" id="SM00044">
    <property type="entry name" value="CYCc"/>
    <property type="match status" value="1"/>
</dbReference>
<proteinExistence type="predicted"/>
<dbReference type="EMBL" id="JAFLNC010000005">
    <property type="protein sequence ID" value="MBO0334920.1"/>
    <property type="molecule type" value="Genomic_DNA"/>
</dbReference>
<dbReference type="Proteomes" id="UP000664761">
    <property type="component" value="Unassembled WGS sequence"/>
</dbReference>
<dbReference type="PANTHER" id="PTHR43081:SF19">
    <property type="entry name" value="PH-SENSITIVE ADENYLATE CYCLASE RV1264"/>
    <property type="match status" value="1"/>
</dbReference>
<protein>
    <recommendedName>
        <fullName evidence="2">Guanylate cyclase domain-containing protein</fullName>
    </recommendedName>
</protein>
<comment type="caution">
    <text evidence="3">The sequence shown here is derived from an EMBL/GenBank/DDBJ whole genome shotgun (WGS) entry which is preliminary data.</text>
</comment>
<keyword evidence="1" id="KW-0812">Transmembrane</keyword>
<name>A0ABS3F8R6_9PROT</name>
<evidence type="ECO:0000256" key="1">
    <source>
        <dbReference type="SAM" id="Phobius"/>
    </source>
</evidence>
<gene>
    <name evidence="3" type="ORF">J0X12_14940</name>
</gene>
<sequence>MTFWMFLFPMIFFHAPMIVQSFGIAYLARSESDMTERRKLAAIFAADVVGFSRLMGADEEGTLARLRTVLDHLVDPNITAHNGRVFKRTGDGVLVEFLSVVDAVRCAIDVQEAMIEHNGGLQEEHTLVLRIGIHLGDVIEQSDGDLMGDGVNIAARLEGVAKPGAVCLSEDAYRQVRAKINLSVTDLGETTLKNIAEPIRIYSLAVGNELPMKDKSAEQLVLQTEKATNHSTSEKASIAVLPFTNMSGDNEQEYFVDGMVEDIITALSRFNQLFVIARNSSFVYKGRAVDIKQVGRELGVRYVLEGSVRKAGNRLRITGQLIDATSGAHLWADRFDGELEDVFDLQDRITDNVIGAIEPTVRKAEIERSRRKSAGNLDAYDLYLQALPHIYAIRPDENRIALDLLIHAIDLDPSYGPALAHAAWCFVQRISRPWPPYGSDDLVTAISMARRALTAETDDAVSIVLGGFTLVMLKQDYATGLDAVRRSVKLNPGSGFVNAMAGCALVFGDDSEAGLRLLERARALGPMDPNFFSHLTVSAVAHLFNDRADLAAELAERSLALNSEWDSTYWVLIAAYTQLDRLSEARVAARKILAMSPEATVTKYRKALPIRNPDSLELVLGALQLAGLPEGA</sequence>
<keyword evidence="1" id="KW-0472">Membrane</keyword>
<keyword evidence="1" id="KW-1133">Transmembrane helix</keyword>
<dbReference type="SUPFAM" id="SSF48452">
    <property type="entry name" value="TPR-like"/>
    <property type="match status" value="1"/>
</dbReference>